<dbReference type="RefSeq" id="XP_004341829.1">
    <property type="nucleotide sequence ID" value="XM_004341781.1"/>
</dbReference>
<dbReference type="EMBL" id="KB007932">
    <property type="protein sequence ID" value="ELR19737.1"/>
    <property type="molecule type" value="Genomic_DNA"/>
</dbReference>
<dbReference type="AlphaFoldDB" id="L8H3C7"/>
<dbReference type="KEGG" id="acan:ACA1_200540"/>
<name>L8H3C7_ACACF</name>
<evidence type="ECO:0000256" key="1">
    <source>
        <dbReference type="SAM" id="Coils"/>
    </source>
</evidence>
<feature type="coiled-coil region" evidence="1">
    <location>
        <begin position="151"/>
        <end position="227"/>
    </location>
</feature>
<proteinExistence type="predicted"/>
<protein>
    <submittedName>
        <fullName evidence="3">Uncharacterized protein</fullName>
    </submittedName>
</protein>
<evidence type="ECO:0000256" key="2">
    <source>
        <dbReference type="SAM" id="MobiDB-lite"/>
    </source>
</evidence>
<dbReference type="VEuPathDB" id="AmoebaDB:ACA1_200540"/>
<reference evidence="3 4" key="1">
    <citation type="journal article" date="2013" name="Genome Biol.">
        <title>Genome of Acanthamoeba castellanii highlights extensive lateral gene transfer and early evolution of tyrosine kinase signaling.</title>
        <authorList>
            <person name="Clarke M."/>
            <person name="Lohan A.J."/>
            <person name="Liu B."/>
            <person name="Lagkouvardos I."/>
            <person name="Roy S."/>
            <person name="Zafar N."/>
            <person name="Bertelli C."/>
            <person name="Schilde C."/>
            <person name="Kianianmomeni A."/>
            <person name="Burglin T.R."/>
            <person name="Frech C."/>
            <person name="Turcotte B."/>
            <person name="Kopec K.O."/>
            <person name="Synnott J.M."/>
            <person name="Choo C."/>
            <person name="Paponov I."/>
            <person name="Finkler A."/>
            <person name="Soon Heng Tan C."/>
            <person name="Hutchins A.P."/>
            <person name="Weinmeier T."/>
            <person name="Rattei T."/>
            <person name="Chu J.S."/>
            <person name="Gimenez G."/>
            <person name="Irimia M."/>
            <person name="Rigden D.J."/>
            <person name="Fitzpatrick D.A."/>
            <person name="Lorenzo-Morales J."/>
            <person name="Bateman A."/>
            <person name="Chiu C.H."/>
            <person name="Tang P."/>
            <person name="Hegemann P."/>
            <person name="Fromm H."/>
            <person name="Raoult D."/>
            <person name="Greub G."/>
            <person name="Miranda-Saavedra D."/>
            <person name="Chen N."/>
            <person name="Nash P."/>
            <person name="Ginger M.L."/>
            <person name="Horn M."/>
            <person name="Schaap P."/>
            <person name="Caler L."/>
            <person name="Loftus B."/>
        </authorList>
    </citation>
    <scope>NUCLEOTIDE SEQUENCE [LARGE SCALE GENOMIC DNA]</scope>
    <source>
        <strain evidence="3 4">Neff</strain>
    </source>
</reference>
<feature type="compositionally biased region" description="Pro residues" evidence="2">
    <location>
        <begin position="48"/>
        <end position="58"/>
    </location>
</feature>
<sequence>MFADPAYPSSSDSFAPDAPMSIPFSPSLSSSPAAALLLDGQGATTTSSPPPSPAPSPSAPSNNRRSIDAASSGIPRSQSAHALHTPTREIDSLLVSGSAAGGAAGVSVNMNGSLTPQPSQRQPQQRMVEVSLEQVSDHQFLSLLKMKFKKTRRQELELKELQRLFVLEEEERRKLAEENAVLTRRLDEERRLREAADSLASALRDDNERLNSQIEELNLRLVEIITNVSHMGVPPAEKAKVLKKAPKPQDHS</sequence>
<evidence type="ECO:0000313" key="4">
    <source>
        <dbReference type="Proteomes" id="UP000011083"/>
    </source>
</evidence>
<evidence type="ECO:0000313" key="3">
    <source>
        <dbReference type="EMBL" id="ELR19737.1"/>
    </source>
</evidence>
<accession>L8H3C7</accession>
<dbReference type="GeneID" id="14920567"/>
<keyword evidence="4" id="KW-1185">Reference proteome</keyword>
<gene>
    <name evidence="3" type="ORF">ACA1_200540</name>
</gene>
<dbReference type="Proteomes" id="UP000011083">
    <property type="component" value="Unassembled WGS sequence"/>
</dbReference>
<organism evidence="3 4">
    <name type="scientific">Acanthamoeba castellanii (strain ATCC 30010 / Neff)</name>
    <dbReference type="NCBI Taxonomy" id="1257118"/>
    <lineage>
        <taxon>Eukaryota</taxon>
        <taxon>Amoebozoa</taxon>
        <taxon>Discosea</taxon>
        <taxon>Longamoebia</taxon>
        <taxon>Centramoebida</taxon>
        <taxon>Acanthamoebidae</taxon>
        <taxon>Acanthamoeba</taxon>
    </lineage>
</organism>
<feature type="region of interest" description="Disordered" evidence="2">
    <location>
        <begin position="1"/>
        <end position="85"/>
    </location>
</feature>
<keyword evidence="1" id="KW-0175">Coiled coil</keyword>
<feature type="compositionally biased region" description="Low complexity" evidence="2">
    <location>
        <begin position="1"/>
        <end position="47"/>
    </location>
</feature>